<proteinExistence type="predicted"/>
<dbReference type="InterPro" id="IPR003848">
    <property type="entry name" value="DUF218"/>
</dbReference>
<name>A0A0P0CNI0_9BACT</name>
<dbReference type="Gene3D" id="3.40.50.620">
    <property type="entry name" value="HUPs"/>
    <property type="match status" value="1"/>
</dbReference>
<evidence type="ECO:0000256" key="1">
    <source>
        <dbReference type="SAM" id="Phobius"/>
    </source>
</evidence>
<organism evidence="3 4">
    <name type="scientific">Rufibacter tibetensis</name>
    <dbReference type="NCBI Taxonomy" id="512763"/>
    <lineage>
        <taxon>Bacteria</taxon>
        <taxon>Pseudomonadati</taxon>
        <taxon>Bacteroidota</taxon>
        <taxon>Cytophagia</taxon>
        <taxon>Cytophagales</taxon>
        <taxon>Hymenobacteraceae</taxon>
        <taxon>Rufibacter</taxon>
    </lineage>
</organism>
<accession>A0A0P0CNI0</accession>
<keyword evidence="1" id="KW-1133">Transmembrane helix</keyword>
<feature type="domain" description="DUF218" evidence="2">
    <location>
        <begin position="77"/>
        <end position="244"/>
    </location>
</feature>
<evidence type="ECO:0000313" key="3">
    <source>
        <dbReference type="EMBL" id="ALI97687.1"/>
    </source>
</evidence>
<gene>
    <name evidence="3" type="ORF">DC20_00115</name>
</gene>
<sequence length="254" mass="29315">MFFILSKILQYLASPLLWIVTLFLLGLFFRKQSKKEFAFRHGFLLLLFFTNPFLSNEAWLAWEPEAVLMNDVKQYDAGIVLTGVTEVNKSSHDRVHYGEGPERILDAIQLYKMGKLRKIIISGGSGALKQVQKTEASNLQQTALYAGVPAEDILLEERSRNTRENAQYTKELLQRHPELQKRLLITSAFHMRRAQGCFKKVGLEFDTFPADFQTHDRSFHLDDLLISNSGALQKWSHLIHEWVGYMTYKLLGYS</sequence>
<feature type="transmembrane region" description="Helical" evidence="1">
    <location>
        <begin position="12"/>
        <end position="30"/>
    </location>
</feature>
<dbReference type="CDD" id="cd06259">
    <property type="entry name" value="YdcF-like"/>
    <property type="match status" value="1"/>
</dbReference>
<dbReference type="RefSeq" id="WP_062541967.1">
    <property type="nucleotide sequence ID" value="NZ_CP012643.1"/>
</dbReference>
<reference evidence="3 4" key="1">
    <citation type="submission" date="2015-08" db="EMBL/GenBank/DDBJ databases">
        <title>Complete genome sequence of Rufibacter tibetensis strain 1351t, a radiation-resistant bacterium from tibet plateau.</title>
        <authorList>
            <person name="Dai J."/>
        </authorList>
    </citation>
    <scope>NUCLEOTIDE SEQUENCE [LARGE SCALE GENOMIC DNA]</scope>
    <source>
        <strain evidence="3 4">1351</strain>
    </source>
</reference>
<dbReference type="KEGG" id="rti:DC20_00115"/>
<keyword evidence="1" id="KW-0812">Transmembrane</keyword>
<protein>
    <recommendedName>
        <fullName evidence="2">DUF218 domain-containing protein</fullName>
    </recommendedName>
</protein>
<dbReference type="InterPro" id="IPR014729">
    <property type="entry name" value="Rossmann-like_a/b/a_fold"/>
</dbReference>
<dbReference type="PATRIC" id="fig|512763.3.peg.22"/>
<dbReference type="Pfam" id="PF02698">
    <property type="entry name" value="DUF218"/>
    <property type="match status" value="1"/>
</dbReference>
<keyword evidence="1" id="KW-0472">Membrane</keyword>
<dbReference type="PANTHER" id="PTHR30336:SF4">
    <property type="entry name" value="ENVELOPE BIOGENESIS FACTOR ELYC"/>
    <property type="match status" value="1"/>
</dbReference>
<dbReference type="GO" id="GO:0005886">
    <property type="term" value="C:plasma membrane"/>
    <property type="evidence" value="ECO:0007669"/>
    <property type="project" value="TreeGrafter"/>
</dbReference>
<feature type="transmembrane region" description="Helical" evidence="1">
    <location>
        <begin position="42"/>
        <end position="62"/>
    </location>
</feature>
<dbReference type="Proteomes" id="UP000061382">
    <property type="component" value="Chromosome"/>
</dbReference>
<dbReference type="EMBL" id="CP012643">
    <property type="protein sequence ID" value="ALI97687.1"/>
    <property type="molecule type" value="Genomic_DNA"/>
</dbReference>
<dbReference type="OrthoDB" id="9782395at2"/>
<evidence type="ECO:0000259" key="2">
    <source>
        <dbReference type="Pfam" id="PF02698"/>
    </source>
</evidence>
<keyword evidence="4" id="KW-1185">Reference proteome</keyword>
<dbReference type="GO" id="GO:0043164">
    <property type="term" value="P:Gram-negative-bacterium-type cell wall biogenesis"/>
    <property type="evidence" value="ECO:0007669"/>
    <property type="project" value="TreeGrafter"/>
</dbReference>
<dbReference type="AlphaFoldDB" id="A0A0P0CNI0"/>
<dbReference type="PANTHER" id="PTHR30336">
    <property type="entry name" value="INNER MEMBRANE PROTEIN, PROBABLE PERMEASE"/>
    <property type="match status" value="1"/>
</dbReference>
<evidence type="ECO:0000313" key="4">
    <source>
        <dbReference type="Proteomes" id="UP000061382"/>
    </source>
</evidence>
<dbReference type="GO" id="GO:0000270">
    <property type="term" value="P:peptidoglycan metabolic process"/>
    <property type="evidence" value="ECO:0007669"/>
    <property type="project" value="TreeGrafter"/>
</dbReference>
<dbReference type="InterPro" id="IPR051599">
    <property type="entry name" value="Cell_Envelope_Assoc"/>
</dbReference>